<keyword evidence="3" id="KW-0808">Transferase</keyword>
<accession>J0MQ72</accession>
<dbReference type="OrthoDB" id="9799147at2"/>
<dbReference type="Proteomes" id="UP000002941">
    <property type="component" value="Unassembled WGS sequence"/>
</dbReference>
<evidence type="ECO:0000256" key="2">
    <source>
        <dbReference type="ARBA" id="ARBA00022649"/>
    </source>
</evidence>
<dbReference type="PANTHER" id="PTHR36449">
    <property type="entry name" value="ACETYLTRANSFERASE-RELATED"/>
    <property type="match status" value="1"/>
</dbReference>
<dbReference type="GO" id="GO:0016747">
    <property type="term" value="F:acyltransferase activity, transferring groups other than amino-acyl groups"/>
    <property type="evidence" value="ECO:0007669"/>
    <property type="project" value="InterPro"/>
</dbReference>
<keyword evidence="4" id="KW-0012">Acyltransferase</keyword>
<evidence type="ECO:0000256" key="4">
    <source>
        <dbReference type="ARBA" id="ARBA00023315"/>
    </source>
</evidence>
<dbReference type="SUPFAM" id="SSF55729">
    <property type="entry name" value="Acyl-CoA N-acyltransferases (Nat)"/>
    <property type="match status" value="1"/>
</dbReference>
<organism evidence="7 8">
    <name type="scientific">Actinomyces massiliensis F0489</name>
    <dbReference type="NCBI Taxonomy" id="1125718"/>
    <lineage>
        <taxon>Bacteria</taxon>
        <taxon>Bacillati</taxon>
        <taxon>Actinomycetota</taxon>
        <taxon>Actinomycetes</taxon>
        <taxon>Actinomycetales</taxon>
        <taxon>Actinomycetaceae</taxon>
        <taxon>Actinomyces</taxon>
    </lineage>
</organism>
<dbReference type="EMBL" id="AKFT01000221">
    <property type="protein sequence ID" value="EJF36399.1"/>
    <property type="molecule type" value="Genomic_DNA"/>
</dbReference>
<dbReference type="InterPro" id="IPR016181">
    <property type="entry name" value="Acyl_CoA_acyltransferase"/>
</dbReference>
<protein>
    <submittedName>
        <fullName evidence="7">Putative toxin-antitoxin system, toxin component, GNAT family</fullName>
    </submittedName>
</protein>
<evidence type="ECO:0000256" key="1">
    <source>
        <dbReference type="ARBA" id="ARBA00022491"/>
    </source>
</evidence>
<dbReference type="AlphaFoldDB" id="J0MQ72"/>
<keyword evidence="1" id="KW-0678">Repressor</keyword>
<name>J0MQ72_9ACTO</name>
<gene>
    <name evidence="7" type="ORF">HMPREF1318_2230</name>
</gene>
<comment type="caution">
    <text evidence="7">The sequence shown here is derived from an EMBL/GenBank/DDBJ whole genome shotgun (WGS) entry which is preliminary data.</text>
</comment>
<dbReference type="eggNOG" id="COG0454">
    <property type="taxonomic scope" value="Bacteria"/>
</dbReference>
<dbReference type="InterPro" id="IPR000182">
    <property type="entry name" value="GNAT_dom"/>
</dbReference>
<evidence type="ECO:0000313" key="8">
    <source>
        <dbReference type="Proteomes" id="UP000002941"/>
    </source>
</evidence>
<dbReference type="PANTHER" id="PTHR36449:SF1">
    <property type="entry name" value="ACETYLTRANSFERASE"/>
    <property type="match status" value="1"/>
</dbReference>
<proteinExistence type="predicted"/>
<keyword evidence="8" id="KW-1185">Reference proteome</keyword>
<dbReference type="Gene3D" id="3.40.630.30">
    <property type="match status" value="1"/>
</dbReference>
<evidence type="ECO:0000313" key="7">
    <source>
        <dbReference type="EMBL" id="EJF36399.1"/>
    </source>
</evidence>
<evidence type="ECO:0000259" key="6">
    <source>
        <dbReference type="PROSITE" id="PS51186"/>
    </source>
</evidence>
<reference evidence="7 8" key="1">
    <citation type="submission" date="2012-05" db="EMBL/GenBank/DDBJ databases">
        <authorList>
            <person name="Harkins D.M."/>
            <person name="Madupu R."/>
            <person name="Durkin A.S."/>
            <person name="Torralba M."/>
            <person name="Methe B."/>
            <person name="Sutton G.G."/>
            <person name="Nelson K.E."/>
        </authorList>
    </citation>
    <scope>NUCLEOTIDE SEQUENCE [LARGE SCALE GENOMIC DNA]</scope>
    <source>
        <strain evidence="7 8">F0489</strain>
    </source>
</reference>
<dbReference type="Pfam" id="PF00583">
    <property type="entry name" value="Acetyltransf_1"/>
    <property type="match status" value="1"/>
</dbReference>
<feature type="domain" description="N-acetyltransferase" evidence="6">
    <location>
        <begin position="1"/>
        <end position="166"/>
    </location>
</feature>
<dbReference type="PATRIC" id="fig|1125718.3.peg.2829"/>
<evidence type="ECO:0000256" key="3">
    <source>
        <dbReference type="ARBA" id="ARBA00022679"/>
    </source>
</evidence>
<dbReference type="CDD" id="cd04301">
    <property type="entry name" value="NAT_SF"/>
    <property type="match status" value="1"/>
</dbReference>
<evidence type="ECO:0000256" key="5">
    <source>
        <dbReference type="ARBA" id="ARBA00049880"/>
    </source>
</evidence>
<dbReference type="RefSeq" id="WP_008733972.1">
    <property type="nucleotide sequence ID" value="NZ_AKFT01000221.1"/>
</dbReference>
<keyword evidence="2" id="KW-1277">Toxin-antitoxin system</keyword>
<dbReference type="PROSITE" id="PS51186">
    <property type="entry name" value="GNAT"/>
    <property type="match status" value="1"/>
</dbReference>
<sequence length="170" mass="18826">MNGDGLHAPRRLERNDATENFHSGAEDLDDWLARLAWQNQRSRDTVTYVSTQDGEILGYYAIAMASYARDEAPRGLGHRSRPAQLPCVLLARLAVERRAQGLGLGAALLRDAIERSYRLSEVVGAAALLVHCRDEAARAFYLANGDFLASPADPMHLLLPMKQVRRMLNG</sequence>
<comment type="catalytic activity">
    <reaction evidence="5">
        <text>glycyl-tRNA(Gly) + acetyl-CoA = N-acetylglycyl-tRNA(Gly) + CoA + H(+)</text>
        <dbReference type="Rhea" id="RHEA:81867"/>
        <dbReference type="Rhea" id="RHEA-COMP:9683"/>
        <dbReference type="Rhea" id="RHEA-COMP:19766"/>
        <dbReference type="ChEBI" id="CHEBI:15378"/>
        <dbReference type="ChEBI" id="CHEBI:57287"/>
        <dbReference type="ChEBI" id="CHEBI:57288"/>
        <dbReference type="ChEBI" id="CHEBI:78522"/>
        <dbReference type="ChEBI" id="CHEBI:232036"/>
    </reaction>
</comment>